<evidence type="ECO:0000256" key="4">
    <source>
        <dbReference type="ARBA" id="ARBA00022980"/>
    </source>
</evidence>
<accession>A0A0H4TCF9</accession>
<proteinExistence type="inferred from homology"/>
<comment type="function">
    <text evidence="6 8">Binds the lower part of the 30S subunit head. Binds mRNA in the 70S ribosome, positioning it for translation.</text>
</comment>
<evidence type="ECO:0000256" key="5">
    <source>
        <dbReference type="ARBA" id="ARBA00023274"/>
    </source>
</evidence>
<keyword evidence="3 8" id="KW-0694">RNA-binding</keyword>
<dbReference type="HAMAP" id="MF_01309_B">
    <property type="entry name" value="Ribosomal_uS3_B"/>
    <property type="match status" value="1"/>
</dbReference>
<dbReference type="SUPFAM" id="SSF54814">
    <property type="entry name" value="Prokaryotic type KH domain (KH-domain type II)"/>
    <property type="match status" value="1"/>
</dbReference>
<comment type="subunit">
    <text evidence="8">Part of the 30S ribosomal subunit. Forms a tight complex with proteins S10 and S14.</text>
</comment>
<dbReference type="GO" id="GO:0006412">
    <property type="term" value="P:translation"/>
    <property type="evidence" value="ECO:0007669"/>
    <property type="project" value="UniProtKB-UniRule"/>
</dbReference>
<dbReference type="InterPro" id="IPR004087">
    <property type="entry name" value="KH_dom"/>
</dbReference>
<dbReference type="NCBIfam" id="TIGR01009">
    <property type="entry name" value="rpsC_bact"/>
    <property type="match status" value="1"/>
</dbReference>
<dbReference type="Gene3D" id="3.30.300.20">
    <property type="match status" value="1"/>
</dbReference>
<dbReference type="InterPro" id="IPR001351">
    <property type="entry name" value="Ribosomal_uS3_C"/>
</dbReference>
<keyword evidence="2 8" id="KW-0699">rRNA-binding</keyword>
<name>A0A0H4TCF9_9CHLR</name>
<keyword evidence="4 8" id="KW-0689">Ribosomal protein</keyword>
<evidence type="ECO:0000256" key="6">
    <source>
        <dbReference type="ARBA" id="ARBA00024998"/>
    </source>
</evidence>
<dbReference type="FunFam" id="3.30.300.20:FF:000001">
    <property type="entry name" value="30S ribosomal protein S3"/>
    <property type="match status" value="1"/>
</dbReference>
<dbReference type="InterPro" id="IPR005704">
    <property type="entry name" value="Ribosomal_uS3_bac-typ"/>
</dbReference>
<dbReference type="CDD" id="cd02412">
    <property type="entry name" value="KH-II_30S_S3"/>
    <property type="match status" value="1"/>
</dbReference>
<protein>
    <recommendedName>
        <fullName evidence="7 8">Small ribosomal subunit protein uS3</fullName>
    </recommendedName>
</protein>
<reference evidence="10" key="1">
    <citation type="journal article" date="2015" name="ISME J.">
        <title>Aquifer environment selects for microbial species cohorts in sediment and groundwater.</title>
        <authorList>
            <person name="Hug L.A."/>
            <person name="Thomas B.C."/>
            <person name="Brown C.T."/>
            <person name="Frischkorn K.R."/>
            <person name="Williams K.H."/>
            <person name="Tringe S.G."/>
            <person name="Banfield J.F."/>
        </authorList>
    </citation>
    <scope>NUCLEOTIDE SEQUENCE</scope>
</reference>
<dbReference type="GO" id="GO:0022627">
    <property type="term" value="C:cytosolic small ribosomal subunit"/>
    <property type="evidence" value="ECO:0007669"/>
    <property type="project" value="TreeGrafter"/>
</dbReference>
<sequence>MGRKVHPIGFRLGIIKDWEARWYAPKGKYAAQLQQDLIIRRLIVKEAPKAGVARIDIERSPASLTVTIYTAKPGILIGRKGAQVKVLREKLQELTSAKVKVEVEEITQPDLEAKLVADNIADQLARRISHARAMKRAIGQAMRSGALGIKIVCAGRLGGSEMKRRELQREGRVPLQTLRADIDFAHAEARTTFGRIGVKVWIYKGEKKQEGDEVPEVTEDVYVSE</sequence>
<evidence type="ECO:0000256" key="1">
    <source>
        <dbReference type="ARBA" id="ARBA00010761"/>
    </source>
</evidence>
<gene>
    <name evidence="8 10" type="primary">rpsC</name>
</gene>
<comment type="similarity">
    <text evidence="1 8">Belongs to the universal ribosomal protein uS3 family.</text>
</comment>
<evidence type="ECO:0000256" key="8">
    <source>
        <dbReference type="HAMAP-Rule" id="MF_01309"/>
    </source>
</evidence>
<dbReference type="PROSITE" id="PS50823">
    <property type="entry name" value="KH_TYPE_2"/>
    <property type="match status" value="1"/>
</dbReference>
<dbReference type="SMART" id="SM00322">
    <property type="entry name" value="KH"/>
    <property type="match status" value="1"/>
</dbReference>
<feature type="domain" description="KH type-2" evidence="9">
    <location>
        <begin position="39"/>
        <end position="107"/>
    </location>
</feature>
<evidence type="ECO:0000313" key="10">
    <source>
        <dbReference type="EMBL" id="AKQ04565.1"/>
    </source>
</evidence>
<evidence type="ECO:0000256" key="2">
    <source>
        <dbReference type="ARBA" id="ARBA00022730"/>
    </source>
</evidence>
<evidence type="ECO:0000259" key="9">
    <source>
        <dbReference type="PROSITE" id="PS50823"/>
    </source>
</evidence>
<dbReference type="GO" id="GO:0003735">
    <property type="term" value="F:structural constituent of ribosome"/>
    <property type="evidence" value="ECO:0007669"/>
    <property type="project" value="InterPro"/>
</dbReference>
<dbReference type="SUPFAM" id="SSF54821">
    <property type="entry name" value="Ribosomal protein S3 C-terminal domain"/>
    <property type="match status" value="1"/>
</dbReference>
<dbReference type="InterPro" id="IPR015946">
    <property type="entry name" value="KH_dom-like_a/b"/>
</dbReference>
<dbReference type="PANTHER" id="PTHR11760">
    <property type="entry name" value="30S/40S RIBOSOMAL PROTEIN S3"/>
    <property type="match status" value="1"/>
</dbReference>
<dbReference type="InterPro" id="IPR004044">
    <property type="entry name" value="KH_dom_type_2"/>
</dbReference>
<organism evidence="10">
    <name type="scientific">uncultured Chloroflexi bacterium Rifle_16ft_4_minimus_6153</name>
    <dbReference type="NCBI Taxonomy" id="1665079"/>
    <lineage>
        <taxon>Bacteria</taxon>
        <taxon>Bacillati</taxon>
        <taxon>Chloroflexota</taxon>
        <taxon>environmental samples</taxon>
    </lineage>
</organism>
<dbReference type="GO" id="GO:0019843">
    <property type="term" value="F:rRNA binding"/>
    <property type="evidence" value="ECO:0007669"/>
    <property type="project" value="UniProtKB-UniRule"/>
</dbReference>
<keyword evidence="5 8" id="KW-0687">Ribonucleoprotein</keyword>
<evidence type="ECO:0000256" key="7">
    <source>
        <dbReference type="ARBA" id="ARBA00035257"/>
    </source>
</evidence>
<dbReference type="Pfam" id="PF00189">
    <property type="entry name" value="Ribosomal_S3_C"/>
    <property type="match status" value="1"/>
</dbReference>
<dbReference type="InterPro" id="IPR009019">
    <property type="entry name" value="KH_sf_prok-type"/>
</dbReference>
<dbReference type="GO" id="GO:0003729">
    <property type="term" value="F:mRNA binding"/>
    <property type="evidence" value="ECO:0007669"/>
    <property type="project" value="UniProtKB-UniRule"/>
</dbReference>
<evidence type="ECO:0000256" key="3">
    <source>
        <dbReference type="ARBA" id="ARBA00022884"/>
    </source>
</evidence>
<dbReference type="AlphaFoldDB" id="A0A0H4TCF9"/>
<dbReference type="EMBL" id="KT007044">
    <property type="protein sequence ID" value="AKQ04565.1"/>
    <property type="molecule type" value="Genomic_DNA"/>
</dbReference>
<dbReference type="InterPro" id="IPR036419">
    <property type="entry name" value="Ribosomal_S3_C_sf"/>
</dbReference>
<dbReference type="PANTHER" id="PTHR11760:SF19">
    <property type="entry name" value="SMALL RIBOSOMAL SUBUNIT PROTEIN US3C"/>
    <property type="match status" value="1"/>
</dbReference>
<dbReference type="Gene3D" id="3.30.1140.32">
    <property type="entry name" value="Ribosomal protein S3, C-terminal domain"/>
    <property type="match status" value="1"/>
</dbReference>
<dbReference type="Pfam" id="PF07650">
    <property type="entry name" value="KH_2"/>
    <property type="match status" value="1"/>
</dbReference>
<dbReference type="InterPro" id="IPR057258">
    <property type="entry name" value="Ribosomal_uS3"/>
</dbReference>